<keyword evidence="2" id="KW-1185">Reference proteome</keyword>
<name>I4D810_DESAJ</name>
<sequence length="106" mass="12654">MKEPARPLSEAIRELMEERPRSCDFYHSWEHDENLRKHKAITDRIFNKIGKALRKRIFKDYLEMEMLEGEFQAELQMSSYKLGFTDALLLMGEIERAKNGQNSIFR</sequence>
<dbReference type="AlphaFoldDB" id="I4D810"/>
<evidence type="ECO:0000313" key="1">
    <source>
        <dbReference type="EMBL" id="AFM41934.1"/>
    </source>
</evidence>
<dbReference type="HOGENOM" id="CLU_2218813_0_0_9"/>
<organism evidence="1 2">
    <name type="scientific">Desulfosporosinus acidiphilus (strain DSM 22704 / JCM 16185 / SJ4)</name>
    <dbReference type="NCBI Taxonomy" id="646529"/>
    <lineage>
        <taxon>Bacteria</taxon>
        <taxon>Bacillati</taxon>
        <taxon>Bacillota</taxon>
        <taxon>Clostridia</taxon>
        <taxon>Eubacteriales</taxon>
        <taxon>Desulfitobacteriaceae</taxon>
        <taxon>Desulfosporosinus</taxon>
    </lineage>
</organism>
<dbReference type="KEGG" id="dai:Desaci_3026"/>
<evidence type="ECO:0000313" key="2">
    <source>
        <dbReference type="Proteomes" id="UP000002892"/>
    </source>
</evidence>
<dbReference type="OrthoDB" id="1799465at2"/>
<protein>
    <submittedName>
        <fullName evidence="1">Uncharacterized protein</fullName>
    </submittedName>
</protein>
<gene>
    <name evidence="1" type="ordered locus">Desaci_3026</name>
</gene>
<proteinExistence type="predicted"/>
<dbReference type="RefSeq" id="WP_014827927.1">
    <property type="nucleotide sequence ID" value="NC_018068.1"/>
</dbReference>
<dbReference type="Proteomes" id="UP000002892">
    <property type="component" value="Chromosome"/>
</dbReference>
<reference evidence="1 2" key="1">
    <citation type="journal article" date="2012" name="J. Bacteriol.">
        <title>Complete genome sequences of Desulfosporosinus orientis DSM765T, Desulfosporosinus youngiae DSM17734T, Desulfosporosinus meridiei DSM13257T, and Desulfosporosinus acidiphilus DSM22704T.</title>
        <authorList>
            <person name="Pester M."/>
            <person name="Brambilla E."/>
            <person name="Alazard D."/>
            <person name="Rattei T."/>
            <person name="Weinmaier T."/>
            <person name="Han J."/>
            <person name="Lucas S."/>
            <person name="Lapidus A."/>
            <person name="Cheng J.F."/>
            <person name="Goodwin L."/>
            <person name="Pitluck S."/>
            <person name="Peters L."/>
            <person name="Ovchinnikova G."/>
            <person name="Teshima H."/>
            <person name="Detter J.C."/>
            <person name="Han C.S."/>
            <person name="Tapia R."/>
            <person name="Land M.L."/>
            <person name="Hauser L."/>
            <person name="Kyrpides N.C."/>
            <person name="Ivanova N.N."/>
            <person name="Pagani I."/>
            <person name="Huntmann M."/>
            <person name="Wei C.L."/>
            <person name="Davenport K.W."/>
            <person name="Daligault H."/>
            <person name="Chain P.S."/>
            <person name="Chen A."/>
            <person name="Mavromatis K."/>
            <person name="Markowitz V."/>
            <person name="Szeto E."/>
            <person name="Mikhailova N."/>
            <person name="Pati A."/>
            <person name="Wagner M."/>
            <person name="Woyke T."/>
            <person name="Ollivier B."/>
            <person name="Klenk H.P."/>
            <person name="Spring S."/>
            <person name="Loy A."/>
        </authorList>
    </citation>
    <scope>NUCLEOTIDE SEQUENCE [LARGE SCALE GENOMIC DNA]</scope>
    <source>
        <strain evidence="2">DSM 22704 / JCM 16185 / SJ4</strain>
    </source>
</reference>
<accession>I4D810</accession>
<dbReference type="STRING" id="646529.Desaci_3026"/>
<dbReference type="EMBL" id="CP003639">
    <property type="protein sequence ID" value="AFM41934.1"/>
    <property type="molecule type" value="Genomic_DNA"/>
</dbReference>